<keyword evidence="3" id="KW-1003">Cell membrane</keyword>
<dbReference type="SUPFAM" id="SSF54523">
    <property type="entry name" value="Pili subunits"/>
    <property type="match status" value="1"/>
</dbReference>
<keyword evidence="4" id="KW-0488">Methylation</keyword>
<evidence type="ECO:0000256" key="3">
    <source>
        <dbReference type="ARBA" id="ARBA00022475"/>
    </source>
</evidence>
<evidence type="ECO:0000256" key="1">
    <source>
        <dbReference type="ARBA" id="ARBA00004377"/>
    </source>
</evidence>
<name>A0A7W3YUP4_9GAMM</name>
<evidence type="ECO:0000256" key="10">
    <source>
        <dbReference type="ARBA" id="ARBA00030775"/>
    </source>
</evidence>
<sequence length="180" mass="18940">MLDSLSGPRSRLPAMAGFTLVELMVTLVVAAVVLGIAVPNFTGMVNSSRLAAQANELVTGIQLARSEAIRLNRQVRFCGSTDGANCVAAGDWTQWLVLRVDDSTLLHSGAVNASTRVWGDVPALNFRSDGLARQPNGALANTSLHVCMPVTRPAQNIRQVTLSAGSRTNVVSAEGQGECP</sequence>
<keyword evidence="7 11" id="KW-1133">Transmembrane helix</keyword>
<dbReference type="InterPro" id="IPR012902">
    <property type="entry name" value="N_methyl_site"/>
</dbReference>
<evidence type="ECO:0000256" key="5">
    <source>
        <dbReference type="ARBA" id="ARBA00022519"/>
    </source>
</evidence>
<protein>
    <recommendedName>
        <fullName evidence="2">Type II secretion system protein H</fullName>
    </recommendedName>
    <alternativeName>
        <fullName evidence="10">General secretion pathway protein H</fullName>
    </alternativeName>
</protein>
<feature type="domain" description="General secretion pathway GspH" evidence="12">
    <location>
        <begin position="53"/>
        <end position="164"/>
    </location>
</feature>
<reference evidence="13 14" key="1">
    <citation type="submission" date="2020-08" db="EMBL/GenBank/DDBJ databases">
        <title>Stenotrophomonas sp. W1S232.</title>
        <authorList>
            <person name="Deng Y."/>
        </authorList>
    </citation>
    <scope>NUCLEOTIDE SEQUENCE [LARGE SCALE GENOMIC DNA]</scope>
    <source>
        <strain evidence="13 14">W1S232</strain>
    </source>
</reference>
<dbReference type="GO" id="GO:0015628">
    <property type="term" value="P:protein secretion by the type II secretion system"/>
    <property type="evidence" value="ECO:0007669"/>
    <property type="project" value="InterPro"/>
</dbReference>
<evidence type="ECO:0000256" key="7">
    <source>
        <dbReference type="ARBA" id="ARBA00022989"/>
    </source>
</evidence>
<evidence type="ECO:0000313" key="14">
    <source>
        <dbReference type="Proteomes" id="UP000550609"/>
    </source>
</evidence>
<evidence type="ECO:0000313" key="13">
    <source>
        <dbReference type="EMBL" id="MBB1116342.1"/>
    </source>
</evidence>
<dbReference type="Pfam" id="PF12019">
    <property type="entry name" value="GspH"/>
    <property type="match status" value="1"/>
</dbReference>
<evidence type="ECO:0000256" key="9">
    <source>
        <dbReference type="ARBA" id="ARBA00025772"/>
    </source>
</evidence>
<comment type="subcellular location">
    <subcellularLocation>
        <location evidence="1">Cell inner membrane</location>
        <topology evidence="1">Single-pass membrane protein</topology>
    </subcellularLocation>
</comment>
<gene>
    <name evidence="13" type="ORF">H4O09_04575</name>
</gene>
<dbReference type="InterPro" id="IPR022346">
    <property type="entry name" value="T2SS_GspH"/>
</dbReference>
<dbReference type="EMBL" id="JACIUV010000002">
    <property type="protein sequence ID" value="MBB1116342.1"/>
    <property type="molecule type" value="Genomic_DNA"/>
</dbReference>
<evidence type="ECO:0000256" key="2">
    <source>
        <dbReference type="ARBA" id="ARBA00021549"/>
    </source>
</evidence>
<dbReference type="NCBIfam" id="TIGR02532">
    <property type="entry name" value="IV_pilin_GFxxxE"/>
    <property type="match status" value="1"/>
</dbReference>
<keyword evidence="5" id="KW-0997">Cell inner membrane</keyword>
<proteinExistence type="inferred from homology"/>
<evidence type="ECO:0000256" key="8">
    <source>
        <dbReference type="ARBA" id="ARBA00023136"/>
    </source>
</evidence>
<feature type="transmembrane region" description="Helical" evidence="11">
    <location>
        <begin position="12"/>
        <end position="38"/>
    </location>
</feature>
<evidence type="ECO:0000256" key="6">
    <source>
        <dbReference type="ARBA" id="ARBA00022692"/>
    </source>
</evidence>
<dbReference type="GO" id="GO:0015627">
    <property type="term" value="C:type II protein secretion system complex"/>
    <property type="evidence" value="ECO:0007669"/>
    <property type="project" value="InterPro"/>
</dbReference>
<dbReference type="Pfam" id="PF07963">
    <property type="entry name" value="N_methyl"/>
    <property type="match status" value="1"/>
</dbReference>
<accession>A0A7W3YUP4</accession>
<evidence type="ECO:0000256" key="4">
    <source>
        <dbReference type="ARBA" id="ARBA00022481"/>
    </source>
</evidence>
<dbReference type="InterPro" id="IPR045584">
    <property type="entry name" value="Pilin-like"/>
</dbReference>
<dbReference type="Proteomes" id="UP000550609">
    <property type="component" value="Unassembled WGS sequence"/>
</dbReference>
<dbReference type="AlphaFoldDB" id="A0A7W3YUP4"/>
<organism evidence="13 14">
    <name type="scientific">Stenotrophomonas koreensis</name>
    <dbReference type="NCBI Taxonomy" id="266128"/>
    <lineage>
        <taxon>Bacteria</taxon>
        <taxon>Pseudomonadati</taxon>
        <taxon>Pseudomonadota</taxon>
        <taxon>Gammaproteobacteria</taxon>
        <taxon>Lysobacterales</taxon>
        <taxon>Lysobacteraceae</taxon>
        <taxon>Stenotrophomonas</taxon>
    </lineage>
</organism>
<keyword evidence="8 11" id="KW-0472">Membrane</keyword>
<evidence type="ECO:0000256" key="11">
    <source>
        <dbReference type="SAM" id="Phobius"/>
    </source>
</evidence>
<comment type="similarity">
    <text evidence="9">Belongs to the GSP H family.</text>
</comment>
<evidence type="ECO:0000259" key="12">
    <source>
        <dbReference type="Pfam" id="PF12019"/>
    </source>
</evidence>
<dbReference type="PROSITE" id="PS00409">
    <property type="entry name" value="PROKAR_NTER_METHYL"/>
    <property type="match status" value="1"/>
</dbReference>
<dbReference type="Gene3D" id="3.55.40.10">
    <property type="entry name" value="minor pseudopilin epsh domain"/>
    <property type="match status" value="1"/>
</dbReference>
<dbReference type="GO" id="GO:0005886">
    <property type="term" value="C:plasma membrane"/>
    <property type="evidence" value="ECO:0007669"/>
    <property type="project" value="UniProtKB-SubCell"/>
</dbReference>
<comment type="caution">
    <text evidence="13">The sequence shown here is derived from an EMBL/GenBank/DDBJ whole genome shotgun (WGS) entry which is preliminary data.</text>
</comment>
<keyword evidence="6 11" id="KW-0812">Transmembrane</keyword>